<evidence type="ECO:0000256" key="3">
    <source>
        <dbReference type="ARBA" id="ARBA00022989"/>
    </source>
</evidence>
<feature type="transmembrane region" description="Helical" evidence="5">
    <location>
        <begin position="717"/>
        <end position="738"/>
    </location>
</feature>
<dbReference type="PANTHER" id="PTHR43077:SF5">
    <property type="entry name" value="PHAGE INFECTION PROTEIN"/>
    <property type="match status" value="1"/>
</dbReference>
<feature type="transmembrane region" description="Helical" evidence="5">
    <location>
        <begin position="805"/>
        <end position="825"/>
    </location>
</feature>
<dbReference type="EMBL" id="JQBW01000005">
    <property type="protein sequence ID" value="KRN59301.1"/>
    <property type="molecule type" value="Genomic_DNA"/>
</dbReference>
<gene>
    <name evidence="7" type="ORF">IV45_GL001450</name>
</gene>
<evidence type="ECO:0000259" key="6">
    <source>
        <dbReference type="Pfam" id="PF12698"/>
    </source>
</evidence>
<dbReference type="InterPro" id="IPR017501">
    <property type="entry name" value="Phage_infect_YhgE_C"/>
</dbReference>
<name>A0A0R2I9I3_9LACO</name>
<dbReference type="GO" id="GO:0016020">
    <property type="term" value="C:membrane"/>
    <property type="evidence" value="ECO:0007669"/>
    <property type="project" value="UniProtKB-SubCell"/>
</dbReference>
<accession>A0A0R2I9I3</accession>
<dbReference type="Gene3D" id="1.10.287.950">
    <property type="entry name" value="Methyl-accepting chemotaxis protein"/>
    <property type="match status" value="1"/>
</dbReference>
<dbReference type="PATRIC" id="fig|396268.3.peg.1471"/>
<evidence type="ECO:0000256" key="5">
    <source>
        <dbReference type="SAM" id="Phobius"/>
    </source>
</evidence>
<dbReference type="STRING" id="396268.IV45_GL001450"/>
<feature type="domain" description="ABC-2 type transporter transmembrane" evidence="6">
    <location>
        <begin position="16"/>
        <end position="167"/>
    </location>
</feature>
<reference evidence="7 8" key="1">
    <citation type="journal article" date="2015" name="Genome Announc.">
        <title>Expanding the biotechnology potential of lactobacilli through comparative genomics of 213 strains and associated genera.</title>
        <authorList>
            <person name="Sun Z."/>
            <person name="Harris H.M."/>
            <person name="McCann A."/>
            <person name="Guo C."/>
            <person name="Argimon S."/>
            <person name="Zhang W."/>
            <person name="Yang X."/>
            <person name="Jeffery I.B."/>
            <person name="Cooney J.C."/>
            <person name="Kagawa T.F."/>
            <person name="Liu W."/>
            <person name="Song Y."/>
            <person name="Salvetti E."/>
            <person name="Wrobel A."/>
            <person name="Rasinkangas P."/>
            <person name="Parkhill J."/>
            <person name="Rea M.C."/>
            <person name="O'Sullivan O."/>
            <person name="Ritari J."/>
            <person name="Douillard F.P."/>
            <person name="Paul Ross R."/>
            <person name="Yang R."/>
            <person name="Briner A.E."/>
            <person name="Felis G.E."/>
            <person name="de Vos W.M."/>
            <person name="Barrangou R."/>
            <person name="Klaenhammer T.R."/>
            <person name="Caufield P.W."/>
            <person name="Cui Y."/>
            <person name="Zhang H."/>
            <person name="O'Toole P.W."/>
        </authorList>
    </citation>
    <scope>NUCLEOTIDE SEQUENCE [LARGE SCALE GENOMIC DNA]</scope>
    <source>
        <strain evidence="7 8">DSM 17896</strain>
    </source>
</reference>
<comment type="caution">
    <text evidence="7">The sequence shown here is derived from an EMBL/GenBank/DDBJ whole genome shotgun (WGS) entry which is preliminary data.</text>
</comment>
<keyword evidence="4 5" id="KW-0472">Membrane</keyword>
<dbReference type="InterPro" id="IPR051328">
    <property type="entry name" value="T7SS_ABC-Transporter"/>
</dbReference>
<dbReference type="InterPro" id="IPR017500">
    <property type="entry name" value="Phage_infect_YhgE_N"/>
</dbReference>
<organism evidence="7 8">
    <name type="scientific">Limosilactobacillus secaliphilus</name>
    <dbReference type="NCBI Taxonomy" id="396268"/>
    <lineage>
        <taxon>Bacteria</taxon>
        <taxon>Bacillati</taxon>
        <taxon>Bacillota</taxon>
        <taxon>Bacilli</taxon>
        <taxon>Lactobacillales</taxon>
        <taxon>Lactobacillaceae</taxon>
        <taxon>Limosilactobacillus</taxon>
    </lineage>
</organism>
<protein>
    <recommendedName>
        <fullName evidence="6">ABC-2 type transporter transmembrane domain-containing protein</fullName>
    </recommendedName>
</protein>
<dbReference type="Proteomes" id="UP000050934">
    <property type="component" value="Unassembled WGS sequence"/>
</dbReference>
<keyword evidence="3 5" id="KW-1133">Transmembrane helix</keyword>
<comment type="subcellular location">
    <subcellularLocation>
        <location evidence="1">Membrane</location>
        <topology evidence="1">Multi-pass membrane protein</topology>
    </subcellularLocation>
</comment>
<evidence type="ECO:0000256" key="4">
    <source>
        <dbReference type="ARBA" id="ARBA00023136"/>
    </source>
</evidence>
<dbReference type="NCBIfam" id="TIGR03057">
    <property type="entry name" value="xxxLxxG_by_4"/>
    <property type="match status" value="2"/>
</dbReference>
<feature type="transmembrane region" description="Helical" evidence="5">
    <location>
        <begin position="645"/>
        <end position="667"/>
    </location>
</feature>
<evidence type="ECO:0000313" key="8">
    <source>
        <dbReference type="Proteomes" id="UP000050934"/>
    </source>
</evidence>
<evidence type="ECO:0000313" key="7">
    <source>
        <dbReference type="EMBL" id="KRN59301.1"/>
    </source>
</evidence>
<keyword evidence="8" id="KW-1185">Reference proteome</keyword>
<dbReference type="Pfam" id="PF12698">
    <property type="entry name" value="ABC2_membrane_3"/>
    <property type="match status" value="1"/>
</dbReference>
<dbReference type="InterPro" id="IPR013525">
    <property type="entry name" value="ABC2_TM"/>
</dbReference>
<feature type="transmembrane region" description="Helical" evidence="5">
    <location>
        <begin position="688"/>
        <end position="711"/>
    </location>
</feature>
<feature type="transmembrane region" description="Helical" evidence="5">
    <location>
        <begin position="745"/>
        <end position="764"/>
    </location>
</feature>
<dbReference type="PANTHER" id="PTHR43077">
    <property type="entry name" value="TRANSPORT PERMEASE YVFS-RELATED"/>
    <property type="match status" value="1"/>
</dbReference>
<dbReference type="NCBIfam" id="TIGR03062">
    <property type="entry name" value="pip_yhgE_Cterm"/>
    <property type="match status" value="1"/>
</dbReference>
<dbReference type="Gene3D" id="1.20.58.60">
    <property type="match status" value="1"/>
</dbReference>
<dbReference type="NCBIfam" id="TIGR03061">
    <property type="entry name" value="pip_yhgE_Nterm"/>
    <property type="match status" value="1"/>
</dbReference>
<dbReference type="GO" id="GO:0140359">
    <property type="term" value="F:ABC-type transporter activity"/>
    <property type="evidence" value="ECO:0007669"/>
    <property type="project" value="InterPro"/>
</dbReference>
<proteinExistence type="predicted"/>
<evidence type="ECO:0000256" key="1">
    <source>
        <dbReference type="ARBA" id="ARBA00004141"/>
    </source>
</evidence>
<dbReference type="AlphaFoldDB" id="A0A0R2I9I3"/>
<sequence length="842" mass="88101">MKNLKNWLATHGLATWLMVAVAVVAPVMYSLSFIQSVWDPYGGAKNLPVAVVNKDQATGYQGHTLKVGDQTVQQLKQNHQLKWEFVSASQAKEGMRDHRYYTVVTIPRNFSRNAATVMSKHPQKMTLHYQTNDSKNYLAETMSEIGMDKLNTQIRAAVTKAYAQAMFSQLKVLGKGMNKAANGAQQLSNGMVTLQDGTNRYFAGVSQVNQGTQTLKMGVAPLAAGAQQLAAGSQTLANGIGAYTGAVGQLSAGLYQLMANSGQLNGGAQTLTNGLSTLSSNSGQLRAGAQALDNGTKQLNAAVSQSMGHLNTQGIMATMDQAQQLQNSLGTLQQGLQQAQSALSGLNQSAQKLGAAGNALNGAASQLGQLSGVAEKDADIARQAAQLAQTTSDNNAKGALQSIAREAQGNAQTISGMSGTLRQLGALKDSLGQMQSQLGQLSSMQGVLNNAGTTLHQANQLLNQLNGFRGTITGLTGTASQLQAATGKLAAGAGQLNNGLNAYSHGVDSAAAGSKTLSNGVGAFTAGVNQAGNGAAQLNSNSGKLNAGASQLAGALGQLNGKVPALVGGVNQLAAGTQQLVDNSPAIEQGIVKLNNGAGQLATALGNGATMVKKQQPGKRTAGMFAAPAQLSHSHYSRVPNYGHALAPFIMATGLFIGVLIFTLEFPSSRILAAGRNRLDMTLHELRTAIITSVLMVLVQNLVLMATGLQVEHAGELFVIGISYTLAQMAIMQCFTIAFGRFGTIFGLILFVAQLGGAGGMFPLEVTNRFFNVINPFLPMTYAVNGFREAVTGGFSTGFANSNVMILWLYVLVFYLIMFMIANPLKLRWQSLRGQQKTAAVK</sequence>
<dbReference type="Gene3D" id="3.40.1710.10">
    <property type="entry name" value="abc type-2 transporter like domain"/>
    <property type="match status" value="1"/>
</dbReference>
<dbReference type="RefSeq" id="WP_057740077.1">
    <property type="nucleotide sequence ID" value="NZ_JQBW01000005.1"/>
</dbReference>
<dbReference type="OrthoDB" id="9811483at2"/>
<evidence type="ECO:0000256" key="2">
    <source>
        <dbReference type="ARBA" id="ARBA00022692"/>
    </source>
</evidence>
<keyword evidence="2 5" id="KW-0812">Transmembrane</keyword>
<dbReference type="InterPro" id="IPR023908">
    <property type="entry name" value="xxxLxxG_rpt"/>
</dbReference>